<dbReference type="OrthoDB" id="2422986at2759"/>
<comment type="caution">
    <text evidence="2">The sequence shown here is derived from an EMBL/GenBank/DDBJ whole genome shotgun (WGS) entry which is preliminary data.</text>
</comment>
<dbReference type="EMBL" id="JAAAIP010000199">
    <property type="protein sequence ID" value="KAG0322891.1"/>
    <property type="molecule type" value="Genomic_DNA"/>
</dbReference>
<name>A0A9P6RP17_9FUNG</name>
<evidence type="ECO:0000313" key="2">
    <source>
        <dbReference type="EMBL" id="KAG0322891.1"/>
    </source>
</evidence>
<evidence type="ECO:0000259" key="1">
    <source>
        <dbReference type="Pfam" id="PF23948"/>
    </source>
</evidence>
<gene>
    <name evidence="2" type="ORF">BGZ99_002992</name>
</gene>
<organism evidence="2 3">
    <name type="scientific">Dissophora globulifera</name>
    <dbReference type="NCBI Taxonomy" id="979702"/>
    <lineage>
        <taxon>Eukaryota</taxon>
        <taxon>Fungi</taxon>
        <taxon>Fungi incertae sedis</taxon>
        <taxon>Mucoromycota</taxon>
        <taxon>Mortierellomycotina</taxon>
        <taxon>Mortierellomycetes</taxon>
        <taxon>Mortierellales</taxon>
        <taxon>Mortierellaceae</taxon>
        <taxon>Dissophora</taxon>
    </lineage>
</organism>
<dbReference type="AlphaFoldDB" id="A0A9P6RP17"/>
<keyword evidence="3" id="KW-1185">Reference proteome</keyword>
<proteinExistence type="predicted"/>
<evidence type="ECO:0000313" key="3">
    <source>
        <dbReference type="Proteomes" id="UP000738325"/>
    </source>
</evidence>
<reference evidence="2" key="1">
    <citation type="journal article" date="2020" name="Fungal Divers.">
        <title>Resolving the Mortierellaceae phylogeny through synthesis of multi-gene phylogenetics and phylogenomics.</title>
        <authorList>
            <person name="Vandepol N."/>
            <person name="Liber J."/>
            <person name="Desiro A."/>
            <person name="Na H."/>
            <person name="Kennedy M."/>
            <person name="Barry K."/>
            <person name="Grigoriev I.V."/>
            <person name="Miller A.N."/>
            <person name="O'Donnell K."/>
            <person name="Stajich J.E."/>
            <person name="Bonito G."/>
        </authorList>
    </citation>
    <scope>NUCLEOTIDE SEQUENCE</scope>
    <source>
        <strain evidence="2">REB-010B</strain>
    </source>
</reference>
<dbReference type="Pfam" id="PF23948">
    <property type="entry name" value="ARM_5"/>
    <property type="match status" value="1"/>
</dbReference>
<dbReference type="Proteomes" id="UP000738325">
    <property type="component" value="Unassembled WGS sequence"/>
</dbReference>
<feature type="non-terminal residue" evidence="2">
    <location>
        <position position="1"/>
    </location>
</feature>
<dbReference type="InterPro" id="IPR056251">
    <property type="entry name" value="Arm_rpt_dom"/>
</dbReference>
<feature type="domain" description="Arm-like repeat" evidence="1">
    <location>
        <begin position="189"/>
        <end position="534"/>
    </location>
</feature>
<protein>
    <recommendedName>
        <fullName evidence="1">Arm-like repeat domain-containing protein</fullName>
    </recommendedName>
</protein>
<sequence>MLNNVLSSRRISSPQKELELAELYLEIARRTKDATIALMICEDAEAALSRMRRAVKKTLKSPLSAEDQALRDGFLDACIEHAKLVEGLGYSEMAEISYKRAEKWGHMRSTSDSASAVFFATNTAGRDLAQVPDGIFPNDMRQIVVKHTLPDADERLIDTSQLAYCLSLLQVTLSPDEVFEPAAGNWVVSTEKNVDEKERLRTLTKDVIRAFTRDELKDANAVAEIVCLGQVLEKNDFQHLLTLFANGIEQSSLLDVHSLEGLAQIIQGAPPGCLDADDLVTILRILHTRLQDTHSQSPAHLYRLTLAVSNVLDAMADSKVTGLKRVELHEPLSTYLNELKSSSNPYLVYQAAYAFQALQCVPDNESPWQATIRRTGTILRGVSGLISAVKGFDVNGFITGLGHLQEGLGEVIQVAKIGYDGVSALVESGQGLMESLKVGLSFSQKRTWYTALRGTDTLIRHGQLAKFKALVCEAPCRRDLAFQLGICQRLGDLAANPLWDTESRQGAVAFLGEIYRNDGVWGKQALVKQWILHILLQLTSTFGSTMP</sequence>
<accession>A0A9P6RP17</accession>